<dbReference type="CDD" id="cd11304">
    <property type="entry name" value="Cadherin_repeat"/>
    <property type="match status" value="2"/>
</dbReference>
<dbReference type="GO" id="GO:0005509">
    <property type="term" value="F:calcium ion binding"/>
    <property type="evidence" value="ECO:0007669"/>
    <property type="project" value="UniProtKB-UniRule"/>
</dbReference>
<dbReference type="PANTHER" id="PTHR24026">
    <property type="entry name" value="FAT ATYPICAL CADHERIN-RELATED"/>
    <property type="match status" value="1"/>
</dbReference>
<accession>A0A0R3TYH6</accession>
<evidence type="ECO:0000259" key="4">
    <source>
        <dbReference type="PROSITE" id="PS50268"/>
    </source>
</evidence>
<dbReference type="SUPFAM" id="SSF49313">
    <property type="entry name" value="Cadherin-like"/>
    <property type="match status" value="2"/>
</dbReference>
<keyword evidence="2" id="KW-0472">Membrane</keyword>
<dbReference type="PRINTS" id="PR00205">
    <property type="entry name" value="CADHERIN"/>
</dbReference>
<evidence type="ECO:0000313" key="5">
    <source>
        <dbReference type="WBParaSite" id="HNAJ_0001292501-mRNA-1"/>
    </source>
</evidence>
<dbReference type="PANTHER" id="PTHR24026:SF126">
    <property type="entry name" value="PROTOCADHERIN FAT 4"/>
    <property type="match status" value="1"/>
</dbReference>
<dbReference type="Pfam" id="PF00028">
    <property type="entry name" value="Cadherin"/>
    <property type="match status" value="1"/>
</dbReference>
<organism evidence="5">
    <name type="scientific">Rodentolepis nana</name>
    <name type="common">Dwarf tapeworm</name>
    <name type="synonym">Hymenolepis nana</name>
    <dbReference type="NCBI Taxonomy" id="102285"/>
    <lineage>
        <taxon>Eukaryota</taxon>
        <taxon>Metazoa</taxon>
        <taxon>Spiralia</taxon>
        <taxon>Lophotrochozoa</taxon>
        <taxon>Platyhelminthes</taxon>
        <taxon>Cestoda</taxon>
        <taxon>Eucestoda</taxon>
        <taxon>Cyclophyllidea</taxon>
        <taxon>Hymenolepididae</taxon>
        <taxon>Rodentolepis</taxon>
    </lineage>
</organism>
<dbReference type="InterPro" id="IPR015919">
    <property type="entry name" value="Cadherin-like_sf"/>
</dbReference>
<feature type="domain" description="Cadherin" evidence="4">
    <location>
        <begin position="223"/>
        <end position="296"/>
    </location>
</feature>
<keyword evidence="1" id="KW-0812">Transmembrane</keyword>
<dbReference type="PROSITE" id="PS50268">
    <property type="entry name" value="CADHERIN_2"/>
    <property type="match status" value="2"/>
</dbReference>
<dbReference type="InterPro" id="IPR002126">
    <property type="entry name" value="Cadherin-like_dom"/>
</dbReference>
<sequence>LESWKAFSKIYYFDLIIYYHFLFQIEDENDNRPIPDAPEYRFHVTENTPGQTIVATVTGRDRDATGNRISHEIVSGDPDGYFIINPSTEPTVWLGSLISLGIPLRPHTVEYPSHSNNSTTSDIKLVVMRQIATTDRPIDRETSFISNQGLPTDEVHLVIQLTDSGEPSKTTVVHATAVIDDVNDNTPQFLFTGTECGSQVEEGEECYHFVHRLSPHGNNSSCLGRVFAVDLDRGANGTVVYEMAQPDSFFSVDPVSGLVCPTGAPLTEPSENLIWVTASDHGSPPRFTTQPIAIHISVQKQISDLDLPADYQIRFISLPPKKLTVSPRTPPGTVLYNMEVVLDTSLNANWTFSFAANFIDVAASAFVNKALSRWLVKLIQIARSVFKRSVVTNPKLNQKWLLI</sequence>
<reference evidence="5" key="1">
    <citation type="submission" date="2017-02" db="UniProtKB">
        <authorList>
            <consortium name="WormBaseParasite"/>
        </authorList>
    </citation>
    <scope>IDENTIFICATION</scope>
</reference>
<protein>
    <submittedName>
        <fullName evidence="5">Cadherin domain-containing protein</fullName>
    </submittedName>
</protein>
<dbReference type="WBParaSite" id="HNAJ_0001292501-mRNA-1">
    <property type="protein sequence ID" value="HNAJ_0001292501-mRNA-1"/>
    <property type="gene ID" value="HNAJ_0001292501"/>
</dbReference>
<dbReference type="STRING" id="102285.A0A0R3TYH6"/>
<feature type="domain" description="Cadherin" evidence="4">
    <location>
        <begin position="36"/>
        <end position="189"/>
    </location>
</feature>
<keyword evidence="2" id="KW-1133">Transmembrane helix</keyword>
<proteinExistence type="predicted"/>
<dbReference type="Gene3D" id="2.60.40.60">
    <property type="entry name" value="Cadherins"/>
    <property type="match status" value="2"/>
</dbReference>
<dbReference type="GO" id="GO:0007156">
    <property type="term" value="P:homophilic cell adhesion via plasma membrane adhesion molecules"/>
    <property type="evidence" value="ECO:0007669"/>
    <property type="project" value="InterPro"/>
</dbReference>
<name>A0A0R3TYH6_RODNA</name>
<evidence type="ECO:0000256" key="1">
    <source>
        <dbReference type="ARBA" id="ARBA00022692"/>
    </source>
</evidence>
<evidence type="ECO:0000256" key="2">
    <source>
        <dbReference type="ARBA" id="ARBA00022989"/>
    </source>
</evidence>
<keyword evidence="3" id="KW-0106">Calcium</keyword>
<evidence type="ECO:0000256" key="3">
    <source>
        <dbReference type="PROSITE-ProRule" id="PRU00043"/>
    </source>
</evidence>
<dbReference type="GO" id="GO:0005886">
    <property type="term" value="C:plasma membrane"/>
    <property type="evidence" value="ECO:0007669"/>
    <property type="project" value="UniProtKB-SubCell"/>
</dbReference>
<dbReference type="AlphaFoldDB" id="A0A0R3TYH6"/>
<dbReference type="SMART" id="SM00112">
    <property type="entry name" value="CA"/>
    <property type="match status" value="2"/>
</dbReference>